<proteinExistence type="predicted"/>
<evidence type="ECO:0000313" key="1">
    <source>
        <dbReference type="EMBL" id="CAB4152559.1"/>
    </source>
</evidence>
<sequence length="298" mass="33051">METLQNQGQTGQIIDLNNTGIGNNNTIDNLILRSVINEPLVTKETELTWADLDNNIITIYNALNELYNSSSIPLYSNDIEYDSAINNYVIYNSRIYKFIALNPAIDVTPNTDAATWMLVFASDLAHRSNSDIMLNEGGEFEVTAEDIYTGLAVIKQFIGSTPSYTEIFTLTAEQIKTGSSIKVDLIAAIEDSYIDVESVIVDWNLTEGIDEGDRMFIYHKGTSNYLYDLTGLAQLDTRKRFKLALKSTNTGENNSQMDVNAGIRFGMDADSTTGIGSVTIIITYNVISTTQFLPQPQI</sequence>
<protein>
    <submittedName>
        <fullName evidence="1">Uncharacterized protein</fullName>
    </submittedName>
</protein>
<name>A0A6J5NAE8_9CAUD</name>
<gene>
    <name evidence="1" type="ORF">UFOVP606_16</name>
</gene>
<dbReference type="EMBL" id="LR796585">
    <property type="protein sequence ID" value="CAB4152559.1"/>
    <property type="molecule type" value="Genomic_DNA"/>
</dbReference>
<accession>A0A6J5NAE8</accession>
<organism evidence="1">
    <name type="scientific">uncultured Caudovirales phage</name>
    <dbReference type="NCBI Taxonomy" id="2100421"/>
    <lineage>
        <taxon>Viruses</taxon>
        <taxon>Duplodnaviria</taxon>
        <taxon>Heunggongvirae</taxon>
        <taxon>Uroviricota</taxon>
        <taxon>Caudoviricetes</taxon>
        <taxon>Peduoviridae</taxon>
        <taxon>Maltschvirus</taxon>
        <taxon>Maltschvirus maltsch</taxon>
    </lineage>
</organism>
<reference evidence="1" key="1">
    <citation type="submission" date="2020-04" db="EMBL/GenBank/DDBJ databases">
        <authorList>
            <person name="Chiriac C."/>
            <person name="Salcher M."/>
            <person name="Ghai R."/>
            <person name="Kavagutti S V."/>
        </authorList>
    </citation>
    <scope>NUCLEOTIDE SEQUENCE</scope>
</reference>